<organism evidence="3 4">
    <name type="scientific">Caballeronia choica</name>
    <dbReference type="NCBI Taxonomy" id="326476"/>
    <lineage>
        <taxon>Bacteria</taxon>
        <taxon>Pseudomonadati</taxon>
        <taxon>Pseudomonadota</taxon>
        <taxon>Betaproteobacteria</taxon>
        <taxon>Burkholderiales</taxon>
        <taxon>Burkholderiaceae</taxon>
        <taxon>Caballeronia</taxon>
    </lineage>
</organism>
<reference evidence="3" key="1">
    <citation type="submission" date="2016-01" db="EMBL/GenBank/DDBJ databases">
        <authorList>
            <person name="Peeters C."/>
        </authorList>
    </citation>
    <scope>NUCLEOTIDE SEQUENCE [LARGE SCALE GENOMIC DNA]</scope>
    <source>
        <strain evidence="3">LMG 22940</strain>
    </source>
</reference>
<dbReference type="EMBL" id="FCON02000122">
    <property type="protein sequence ID" value="SAL82601.1"/>
    <property type="molecule type" value="Genomic_DNA"/>
</dbReference>
<dbReference type="InterPro" id="IPR003115">
    <property type="entry name" value="ParB_N"/>
</dbReference>
<proteinExistence type="predicted"/>
<evidence type="ECO:0000256" key="1">
    <source>
        <dbReference type="SAM" id="MobiDB-lite"/>
    </source>
</evidence>
<dbReference type="Pfam" id="PF02195">
    <property type="entry name" value="ParB_N"/>
    <property type="match status" value="1"/>
</dbReference>
<dbReference type="CDD" id="cd16406">
    <property type="entry name" value="ParB_N_like"/>
    <property type="match status" value="1"/>
</dbReference>
<feature type="compositionally biased region" description="Acidic residues" evidence="1">
    <location>
        <begin position="665"/>
        <end position="688"/>
    </location>
</feature>
<dbReference type="Gene3D" id="1.10.10.2830">
    <property type="match status" value="1"/>
</dbReference>
<dbReference type="RefSeq" id="WP_087648519.1">
    <property type="nucleotide sequence ID" value="NZ_FCON02000122.1"/>
</dbReference>
<dbReference type="Proteomes" id="UP000054770">
    <property type="component" value="Unassembled WGS sequence"/>
</dbReference>
<dbReference type="OrthoDB" id="9813122at2"/>
<protein>
    <submittedName>
        <fullName evidence="3">Nuclease</fullName>
    </submittedName>
</protein>
<dbReference type="GO" id="GO:0005694">
    <property type="term" value="C:chromosome"/>
    <property type="evidence" value="ECO:0007669"/>
    <property type="project" value="TreeGrafter"/>
</dbReference>
<dbReference type="SUPFAM" id="SSF110849">
    <property type="entry name" value="ParB/Sulfiredoxin"/>
    <property type="match status" value="1"/>
</dbReference>
<dbReference type="PANTHER" id="PTHR33375">
    <property type="entry name" value="CHROMOSOME-PARTITIONING PROTEIN PARB-RELATED"/>
    <property type="match status" value="1"/>
</dbReference>
<name>A0A158KQ96_9BURK</name>
<evidence type="ECO:0000313" key="4">
    <source>
        <dbReference type="Proteomes" id="UP000054770"/>
    </source>
</evidence>
<accession>A0A158KQ96</accession>
<gene>
    <name evidence="3" type="ORF">AWB68_06582</name>
</gene>
<dbReference type="PANTHER" id="PTHR33375:SF7">
    <property type="entry name" value="CHROMOSOME 2-PARTITIONING PROTEIN PARB-RELATED"/>
    <property type="match status" value="1"/>
</dbReference>
<feature type="region of interest" description="Disordered" evidence="1">
    <location>
        <begin position="656"/>
        <end position="688"/>
    </location>
</feature>
<keyword evidence="4" id="KW-1185">Reference proteome</keyword>
<dbReference type="GO" id="GO:0007059">
    <property type="term" value="P:chromosome segregation"/>
    <property type="evidence" value="ECO:0007669"/>
    <property type="project" value="TreeGrafter"/>
</dbReference>
<evidence type="ECO:0000313" key="3">
    <source>
        <dbReference type="EMBL" id="SAL82601.1"/>
    </source>
</evidence>
<dbReference type="SMART" id="SM00470">
    <property type="entry name" value="ParB"/>
    <property type="match status" value="1"/>
</dbReference>
<evidence type="ECO:0000259" key="2">
    <source>
        <dbReference type="SMART" id="SM00470"/>
    </source>
</evidence>
<dbReference type="InterPro" id="IPR050336">
    <property type="entry name" value="Chromosome_partition/occlusion"/>
</dbReference>
<dbReference type="AlphaFoldDB" id="A0A158KQ96"/>
<comment type="caution">
    <text evidence="3">The sequence shown here is derived from an EMBL/GenBank/DDBJ whole genome shotgun (WGS) entry which is preliminary data.</text>
</comment>
<feature type="domain" description="ParB-like N-terminal" evidence="2">
    <location>
        <begin position="30"/>
        <end position="128"/>
    </location>
</feature>
<dbReference type="SUPFAM" id="SSF109709">
    <property type="entry name" value="KorB DNA-binding domain-like"/>
    <property type="match status" value="1"/>
</dbReference>
<sequence>MEASEQKAVVAASSVPDALETSFGNEAQIEYVPYGRLCRSPLNVRKKAPTGIEALAGTIAGKGLIQNPVVHEMKGRAKVPKLGVCAGQRRLAALDLLFSQGRIPKDYQVPVLIVSDGEAVAASLIENREREPMHIADECLAFRLLTEEGKSVAHISALFGTSEVAVRRSLKLASLSPTLLDALRNNQMDFEHAAALALADDHETQERVWADAREPWQRTPRELRAAITTTEIDASRSHLAKFVGIEVYEAAGGRVRRDLFSDAANAGFIADPDLLHRLATERLVAASQEIAREGWSWVETRTRRDYNEMVVFARLHSVSREPTPDEQAELDALIVKRDAASDALNAYYDADGGPDEDEQERLEDAANTTSDAVDLYGERFETFDADDMKRAGAFVVIDSDGQLSVERGLIRREDAKKLAGGANAVAGVAVGVVTPKKAKPLHGEKLCRRLTAHRTAAIQVELARQPNAALAVLMSRMIPVVFEDVYAREFAEYAIRIEAHTSRDRLLIDADDMADCVAWKEIEGERGKWARMLPERTAELLPWLLAQEPDLTSNLFAFCVAATLDGTSDADRAHPINELADLLNVDLSYYWKPTRASYFGHVSKARIVDVVAAAVSPEAAADLQGMKKSDAAAAAELRMVDSGWLPEVLTNRETSERRSYSYINADDDADAADEDDETAATEEEPQSA</sequence>
<dbReference type="InterPro" id="IPR036086">
    <property type="entry name" value="ParB/Sulfiredoxin_sf"/>
</dbReference>